<accession>A0A7K0E1J7</accession>
<reference evidence="1 2" key="1">
    <citation type="submission" date="2019-10" db="EMBL/GenBank/DDBJ databases">
        <title>Nocardia macrotermitis sp. nov. and Nocardia aurantia sp. nov., isolated from the gut of fungus growing-termite Macrotermes natalensis.</title>
        <authorList>
            <person name="Benndorf R."/>
            <person name="Schwitalla J."/>
            <person name="Martin K."/>
            <person name="De Beer W."/>
            <person name="Kaster A.-K."/>
            <person name="Vollmers J."/>
            <person name="Poulsen M."/>
            <person name="Beemelmanns C."/>
        </authorList>
    </citation>
    <scope>NUCLEOTIDE SEQUENCE [LARGE SCALE GENOMIC DNA]</scope>
    <source>
        <strain evidence="1 2">RB56</strain>
    </source>
</reference>
<dbReference type="AlphaFoldDB" id="A0A7K0E1J7"/>
<keyword evidence="2" id="KW-1185">Reference proteome</keyword>
<evidence type="ECO:0000313" key="1">
    <source>
        <dbReference type="EMBL" id="MQY31949.1"/>
    </source>
</evidence>
<dbReference type="OrthoDB" id="4554587at2"/>
<proteinExistence type="predicted"/>
<name>A0A7K0E1J7_9NOCA</name>
<evidence type="ECO:0008006" key="3">
    <source>
        <dbReference type="Google" id="ProtNLM"/>
    </source>
</evidence>
<dbReference type="EMBL" id="WEGI01000027">
    <property type="protein sequence ID" value="MQY31949.1"/>
    <property type="molecule type" value="Genomic_DNA"/>
</dbReference>
<dbReference type="Proteomes" id="UP000431401">
    <property type="component" value="Unassembled WGS sequence"/>
</dbReference>
<comment type="caution">
    <text evidence="1">The sequence shown here is derived from an EMBL/GenBank/DDBJ whole genome shotgun (WGS) entry which is preliminary data.</text>
</comment>
<protein>
    <recommendedName>
        <fullName evidence="3">SCP2 domain-containing protein</fullName>
    </recommendedName>
</protein>
<gene>
    <name evidence="1" type="ORF">NRB56_75610</name>
</gene>
<sequence length="149" mass="16165">MAATSKLEYVSPEWLDAVASIVAGLLRGHDLDALDYCLCEDLTDPPPGRANTPAGTLSWFIRIRDNTFEVGGGTVDEPTVRIVADYATHHDLSRRIWAGNPDAIAAARHRRHLATTSGQLRVEGDLPAAPPTIRELITHLHDPVAEITA</sequence>
<dbReference type="RefSeq" id="WP_153349158.1">
    <property type="nucleotide sequence ID" value="NZ_WEGI01000027.1"/>
</dbReference>
<organism evidence="1 2">
    <name type="scientific">Nocardia aurantia</name>
    <dbReference type="NCBI Taxonomy" id="2585199"/>
    <lineage>
        <taxon>Bacteria</taxon>
        <taxon>Bacillati</taxon>
        <taxon>Actinomycetota</taxon>
        <taxon>Actinomycetes</taxon>
        <taxon>Mycobacteriales</taxon>
        <taxon>Nocardiaceae</taxon>
        <taxon>Nocardia</taxon>
    </lineage>
</organism>
<evidence type="ECO:0000313" key="2">
    <source>
        <dbReference type="Proteomes" id="UP000431401"/>
    </source>
</evidence>